<accession>A0A850QGS1</accession>
<organism evidence="1 2">
    <name type="scientific">Donghicola mangrovi</name>
    <dbReference type="NCBI Taxonomy" id="2729614"/>
    <lineage>
        <taxon>Bacteria</taxon>
        <taxon>Pseudomonadati</taxon>
        <taxon>Pseudomonadota</taxon>
        <taxon>Alphaproteobacteria</taxon>
        <taxon>Rhodobacterales</taxon>
        <taxon>Roseobacteraceae</taxon>
        <taxon>Donghicola</taxon>
    </lineage>
</organism>
<dbReference type="RefSeq" id="WP_177158810.1">
    <property type="nucleotide sequence ID" value="NZ_JABCJE010000013.1"/>
</dbReference>
<evidence type="ECO:0000313" key="1">
    <source>
        <dbReference type="EMBL" id="NVO25259.1"/>
    </source>
</evidence>
<name>A0A850QGS1_9RHOB</name>
<evidence type="ECO:0000313" key="2">
    <source>
        <dbReference type="Proteomes" id="UP000592216"/>
    </source>
</evidence>
<dbReference type="AlphaFoldDB" id="A0A850QGS1"/>
<proteinExistence type="predicted"/>
<gene>
    <name evidence="1" type="ORF">HJ536_18025</name>
</gene>
<sequence length="65" mass="7214">MEKCLFVAETDGENAVSHVWFYSGEGNPRLVQRTDVTSQRITGAEFAGAPAEMIAAWLRRFANLP</sequence>
<comment type="caution">
    <text evidence="1">The sequence shown here is derived from an EMBL/GenBank/DDBJ whole genome shotgun (WGS) entry which is preliminary data.</text>
</comment>
<dbReference type="Proteomes" id="UP000592216">
    <property type="component" value="Unassembled WGS sequence"/>
</dbReference>
<protein>
    <submittedName>
        <fullName evidence="1">Uncharacterized protein</fullName>
    </submittedName>
</protein>
<dbReference type="EMBL" id="JABCJE010000013">
    <property type="protein sequence ID" value="NVO25259.1"/>
    <property type="molecule type" value="Genomic_DNA"/>
</dbReference>
<reference evidence="1 2" key="1">
    <citation type="submission" date="2020-04" db="EMBL/GenBank/DDBJ databases">
        <title>Donghicola sp., a member of the Rhodobacteraceae family isolated from mangrove forest in Thailand.</title>
        <authorList>
            <person name="Charoenyingcharoen P."/>
            <person name="Yukphan P."/>
        </authorList>
    </citation>
    <scope>NUCLEOTIDE SEQUENCE [LARGE SCALE GENOMIC DNA]</scope>
    <source>
        <strain evidence="1 2">B5-SW-15</strain>
    </source>
</reference>